<dbReference type="KEGG" id="reb:XU06_01295"/>
<reference evidence="2 3" key="1">
    <citation type="submission" date="2020-12" db="EMBL/GenBank/DDBJ databases">
        <title>Draft genome sequence of furan degrading bacterial strain FUR100.</title>
        <authorList>
            <person name="Woiski C."/>
        </authorList>
    </citation>
    <scope>NUCLEOTIDE SEQUENCE [LARGE SCALE GENOMIC DNA]</scope>
    <source>
        <strain evidence="2 3">FUR100</strain>
    </source>
</reference>
<organism evidence="2 3">
    <name type="scientific">Rhodococcus erythropolis</name>
    <name type="common">Arthrobacter picolinophilus</name>
    <dbReference type="NCBI Taxonomy" id="1833"/>
    <lineage>
        <taxon>Bacteria</taxon>
        <taxon>Bacillati</taxon>
        <taxon>Actinomycetota</taxon>
        <taxon>Actinomycetes</taxon>
        <taxon>Mycobacteriales</taxon>
        <taxon>Nocardiaceae</taxon>
        <taxon>Rhodococcus</taxon>
        <taxon>Rhodococcus erythropolis group</taxon>
    </lineage>
</organism>
<feature type="transmembrane region" description="Helical" evidence="1">
    <location>
        <begin position="190"/>
        <end position="215"/>
    </location>
</feature>
<feature type="transmembrane region" description="Helical" evidence="1">
    <location>
        <begin position="701"/>
        <end position="721"/>
    </location>
</feature>
<dbReference type="RefSeq" id="WP_041815503.1">
    <property type="nucleotide sequence ID" value="NZ_CP011295.1"/>
</dbReference>
<sequence>MTLELPAPTRRERWSWGAVIPAVVCLAFFAIVTVDPRYFYVDDTESGAVGNWVQLGHLMREGQFPSLVLDQWMAGNYPVEGQGGLWNPVQIFINYIAPSVDNLALLATLVKLAFAIILGWGVYRVCLEYGARPYWAAVAGSAVPFAGFTLYFEYPSWVTSVIGMAWVVQAWASGIRYARGRSGPIPVFVFLYLAISVGYVHAALMAGVTVGALMVGEYVRSPQWRTTVKLGLVGVSAAACGAITFLPGLLSSAVTWRTGEEGTFNDNFLTAPWSETLTASIPSSVSSIESWTGETTYAPITYIAWFAIPALAFIGWRKAQGSLRELVTPLLLLAFILLFTAGPSDIGQIRWPARLLPFVAVFSLVLLGVLLSRFGTLDKLRSRVIAASLIVFVLMIRASSSGPQYFIRHLTWAVVIIAVGALAIYLGRRYGAPAIAGLLILTIAPVTLYQVIAYPQALNKWYLPTSQSEAKANFPDFPGTTLQLGNRALIRIDAETTELPWTSQVYGNYAKVLDLDYVNAYTPVGHADFASLLCMGFDGSTCDDAYRNVFRPDEYTGRTSADLMLLDRVVLQRKQYPGADNEPAPPGWHWAEVPEVAQDQIYILERDAGPISGQPGRVSATVNADAQSEYMSVKNERVRVSSPGGGSVVFARLAWPGYTATLDGEPIPTKGLGGTYLYVDLPPGTDNAELVINFRSPGQRIGYVGMGFGLVILAGLSVIYYRDRRQSRDGTSAITTDSL</sequence>
<evidence type="ECO:0000256" key="1">
    <source>
        <dbReference type="SAM" id="Phobius"/>
    </source>
</evidence>
<feature type="transmembrane region" description="Helical" evidence="1">
    <location>
        <begin position="326"/>
        <end position="343"/>
    </location>
</feature>
<evidence type="ECO:0000313" key="3">
    <source>
        <dbReference type="Proteomes" id="UP000627573"/>
    </source>
</evidence>
<feature type="transmembrane region" description="Helical" evidence="1">
    <location>
        <begin position="14"/>
        <end position="34"/>
    </location>
</feature>
<dbReference type="EMBL" id="JAECSB010000063">
    <property type="protein sequence ID" value="MBH5144417.1"/>
    <property type="molecule type" value="Genomic_DNA"/>
</dbReference>
<comment type="caution">
    <text evidence="2">The sequence shown here is derived from an EMBL/GenBank/DDBJ whole genome shotgun (WGS) entry which is preliminary data.</text>
</comment>
<feature type="transmembrane region" description="Helical" evidence="1">
    <location>
        <begin position="103"/>
        <end position="122"/>
    </location>
</feature>
<feature type="transmembrane region" description="Helical" evidence="1">
    <location>
        <begin position="384"/>
        <end position="400"/>
    </location>
</feature>
<keyword evidence="1" id="KW-1133">Transmembrane helix</keyword>
<keyword evidence="1" id="KW-0472">Membrane</keyword>
<keyword evidence="3" id="KW-1185">Reference proteome</keyword>
<evidence type="ECO:0008006" key="4">
    <source>
        <dbReference type="Google" id="ProtNLM"/>
    </source>
</evidence>
<name>A0A8I0ZZT6_RHOER</name>
<evidence type="ECO:0000313" key="2">
    <source>
        <dbReference type="EMBL" id="MBH5144417.1"/>
    </source>
</evidence>
<gene>
    <name evidence="2" type="ORF">I3517_17565</name>
</gene>
<keyword evidence="1" id="KW-0812">Transmembrane</keyword>
<feature type="transmembrane region" description="Helical" evidence="1">
    <location>
        <begin position="227"/>
        <end position="250"/>
    </location>
</feature>
<feature type="transmembrane region" description="Helical" evidence="1">
    <location>
        <begin position="134"/>
        <end position="152"/>
    </location>
</feature>
<protein>
    <recommendedName>
        <fullName evidence="4">YfhO family protein</fullName>
    </recommendedName>
</protein>
<feature type="transmembrane region" description="Helical" evidence="1">
    <location>
        <begin position="406"/>
        <end position="427"/>
    </location>
</feature>
<feature type="transmembrane region" description="Helical" evidence="1">
    <location>
        <begin position="355"/>
        <end position="372"/>
    </location>
</feature>
<proteinExistence type="predicted"/>
<feature type="transmembrane region" description="Helical" evidence="1">
    <location>
        <begin position="434"/>
        <end position="452"/>
    </location>
</feature>
<accession>A0A8I0ZZT6</accession>
<dbReference type="Proteomes" id="UP000627573">
    <property type="component" value="Unassembled WGS sequence"/>
</dbReference>
<dbReference type="AlphaFoldDB" id="A0A8I0ZZT6"/>
<feature type="transmembrane region" description="Helical" evidence="1">
    <location>
        <begin position="296"/>
        <end position="314"/>
    </location>
</feature>